<protein>
    <submittedName>
        <fullName evidence="1">Uncharacterized protein</fullName>
    </submittedName>
</protein>
<sequence length="91" mass="10519">MIICDNNKYGNLFIPPKEFVFPPEEVSEYQGFKFCITGYLVSTVFMDIDPPPNISNRKTISTERLLIFAEAAREIVDLKKSSLIKRKKFRA</sequence>
<evidence type="ECO:0000313" key="1">
    <source>
        <dbReference type="EMBL" id="KAK8871786.1"/>
    </source>
</evidence>
<comment type="caution">
    <text evidence="1">The sequence shown here is derived from an EMBL/GenBank/DDBJ whole genome shotgun (WGS) entry which is preliminary data.</text>
</comment>
<reference evidence="1 2" key="1">
    <citation type="submission" date="2024-04" db="EMBL/GenBank/DDBJ databases">
        <title>Tritrichomonas musculus Genome.</title>
        <authorList>
            <person name="Alves-Ferreira E."/>
            <person name="Grigg M."/>
            <person name="Lorenzi H."/>
            <person name="Galac M."/>
        </authorList>
    </citation>
    <scope>NUCLEOTIDE SEQUENCE [LARGE SCALE GENOMIC DNA]</scope>
    <source>
        <strain evidence="1 2">EAF2021</strain>
    </source>
</reference>
<keyword evidence="2" id="KW-1185">Reference proteome</keyword>
<organism evidence="1 2">
    <name type="scientific">Tritrichomonas musculus</name>
    <dbReference type="NCBI Taxonomy" id="1915356"/>
    <lineage>
        <taxon>Eukaryota</taxon>
        <taxon>Metamonada</taxon>
        <taxon>Parabasalia</taxon>
        <taxon>Tritrichomonadida</taxon>
        <taxon>Tritrichomonadidae</taxon>
        <taxon>Tritrichomonas</taxon>
    </lineage>
</organism>
<evidence type="ECO:0000313" key="2">
    <source>
        <dbReference type="Proteomes" id="UP001470230"/>
    </source>
</evidence>
<name>A0ABR2J1L0_9EUKA</name>
<accession>A0ABR2J1L0</accession>
<gene>
    <name evidence="1" type="ORF">M9Y10_007527</name>
</gene>
<dbReference type="EMBL" id="JAPFFF010000013">
    <property type="protein sequence ID" value="KAK8871786.1"/>
    <property type="molecule type" value="Genomic_DNA"/>
</dbReference>
<proteinExistence type="predicted"/>
<dbReference type="Proteomes" id="UP001470230">
    <property type="component" value="Unassembled WGS sequence"/>
</dbReference>